<evidence type="ECO:0000256" key="1">
    <source>
        <dbReference type="SAM" id="MobiDB-lite"/>
    </source>
</evidence>
<organism evidence="2 3">
    <name type="scientific">Halorubrum tropicale</name>
    <dbReference type="NCBI Taxonomy" id="1765655"/>
    <lineage>
        <taxon>Archaea</taxon>
        <taxon>Methanobacteriati</taxon>
        <taxon>Methanobacteriota</taxon>
        <taxon>Stenosarchaea group</taxon>
        <taxon>Halobacteria</taxon>
        <taxon>Halobacteriales</taxon>
        <taxon>Haloferacaceae</taxon>
        <taxon>Halorubrum</taxon>
    </lineage>
</organism>
<accession>A0A0N0U9G6</accession>
<reference evidence="2 3" key="1">
    <citation type="submission" date="2015-08" db="EMBL/GenBank/DDBJ databases">
        <title>Genomes of Isolates from Cabo Rojo, PR.</title>
        <authorList>
            <person name="Sanchez-Nieves R.L."/>
            <person name="Montalvo-Rodriguez R."/>
        </authorList>
    </citation>
    <scope>NUCLEOTIDE SEQUENCE [LARGE SCALE GENOMIC DNA]</scope>
    <source>
        <strain evidence="2 3">5</strain>
    </source>
</reference>
<protein>
    <submittedName>
        <fullName evidence="2">Uncharacterized protein</fullName>
    </submittedName>
</protein>
<dbReference type="Proteomes" id="UP000037747">
    <property type="component" value="Unassembled WGS sequence"/>
</dbReference>
<evidence type="ECO:0000313" key="2">
    <source>
        <dbReference type="EMBL" id="KOX92703.1"/>
    </source>
</evidence>
<feature type="compositionally biased region" description="Basic and acidic residues" evidence="1">
    <location>
        <begin position="79"/>
        <end position="93"/>
    </location>
</feature>
<evidence type="ECO:0000313" key="3">
    <source>
        <dbReference type="Proteomes" id="UP000037747"/>
    </source>
</evidence>
<keyword evidence="3" id="KW-1185">Reference proteome</keyword>
<name>A0A0N0U9G6_9EURY</name>
<gene>
    <name evidence="2" type="ORF">AMR74_16880</name>
</gene>
<sequence length="93" mass="10032">MPAEVFDERVNRLVATRRALRAAPGVESVRVWLDDDGEVRGQVYLRDGGTEPFAAALTDHGLSLDLPPSRAVADGGEPADGRTVRFSSEDSHT</sequence>
<dbReference type="EMBL" id="LIST01000015">
    <property type="protein sequence ID" value="KOX92703.1"/>
    <property type="molecule type" value="Genomic_DNA"/>
</dbReference>
<proteinExistence type="predicted"/>
<feature type="region of interest" description="Disordered" evidence="1">
    <location>
        <begin position="67"/>
        <end position="93"/>
    </location>
</feature>
<dbReference type="STRING" id="1765655.AMR74_16880"/>
<dbReference type="PATRIC" id="fig|1705389.3.peg.2965"/>
<comment type="caution">
    <text evidence="2">The sequence shown here is derived from an EMBL/GenBank/DDBJ whole genome shotgun (WGS) entry which is preliminary data.</text>
</comment>
<dbReference type="AlphaFoldDB" id="A0A0N0U9G6"/>